<proteinExistence type="predicted"/>
<feature type="transmembrane region" description="Helical" evidence="8">
    <location>
        <begin position="117"/>
        <end position="137"/>
    </location>
</feature>
<reference evidence="10 11" key="1">
    <citation type="submission" date="2024-10" db="EMBL/GenBank/DDBJ databases">
        <title>The Natural Products Discovery Center: Release of the First 8490 Sequenced Strains for Exploring Actinobacteria Biosynthetic Diversity.</title>
        <authorList>
            <person name="Kalkreuter E."/>
            <person name="Kautsar S.A."/>
            <person name="Yang D."/>
            <person name="Bader C.D."/>
            <person name="Teijaro C.N."/>
            <person name="Fluegel L."/>
            <person name="Davis C.M."/>
            <person name="Simpson J.R."/>
            <person name="Lauterbach L."/>
            <person name="Steele A.D."/>
            <person name="Gui C."/>
            <person name="Meng S."/>
            <person name="Li G."/>
            <person name="Viehrig K."/>
            <person name="Ye F."/>
            <person name="Su P."/>
            <person name="Kiefer A.F."/>
            <person name="Nichols A."/>
            <person name="Cepeda A.J."/>
            <person name="Yan W."/>
            <person name="Fan B."/>
            <person name="Jiang Y."/>
            <person name="Adhikari A."/>
            <person name="Zheng C.-J."/>
            <person name="Schuster L."/>
            <person name="Cowan T.M."/>
            <person name="Smanski M.J."/>
            <person name="Chevrette M.G."/>
            <person name="De Carvalho L.P.S."/>
            <person name="Shen B."/>
        </authorList>
    </citation>
    <scope>NUCLEOTIDE SEQUENCE [LARGE SCALE GENOMIC DNA]</scope>
    <source>
        <strain evidence="10 11">NPDC002173</strain>
    </source>
</reference>
<evidence type="ECO:0000259" key="9">
    <source>
        <dbReference type="Pfam" id="PF13231"/>
    </source>
</evidence>
<feature type="transmembrane region" description="Helical" evidence="8">
    <location>
        <begin position="207"/>
        <end position="226"/>
    </location>
</feature>
<keyword evidence="5 8" id="KW-0812">Transmembrane</keyword>
<dbReference type="PANTHER" id="PTHR33908">
    <property type="entry name" value="MANNOSYLTRANSFERASE YKCB-RELATED"/>
    <property type="match status" value="1"/>
</dbReference>
<keyword evidence="7 8" id="KW-0472">Membrane</keyword>
<feature type="transmembrane region" description="Helical" evidence="8">
    <location>
        <begin position="86"/>
        <end position="105"/>
    </location>
</feature>
<dbReference type="EC" id="2.4.-.-" evidence="10"/>
<feature type="domain" description="Glycosyltransferase RgtA/B/C/D-like" evidence="9">
    <location>
        <begin position="64"/>
        <end position="224"/>
    </location>
</feature>
<accession>A0ABW6SRU7</accession>
<dbReference type="Pfam" id="PF13231">
    <property type="entry name" value="PMT_2"/>
    <property type="match status" value="1"/>
</dbReference>
<name>A0ABW6SRU7_9ACTN</name>
<dbReference type="Proteomes" id="UP001602013">
    <property type="component" value="Unassembled WGS sequence"/>
</dbReference>
<comment type="subcellular location">
    <subcellularLocation>
        <location evidence="1">Cell membrane</location>
        <topology evidence="1">Multi-pass membrane protein</topology>
    </subcellularLocation>
</comment>
<feature type="transmembrane region" description="Helical" evidence="8">
    <location>
        <begin position="280"/>
        <end position="298"/>
    </location>
</feature>
<evidence type="ECO:0000256" key="5">
    <source>
        <dbReference type="ARBA" id="ARBA00022692"/>
    </source>
</evidence>
<evidence type="ECO:0000256" key="3">
    <source>
        <dbReference type="ARBA" id="ARBA00022676"/>
    </source>
</evidence>
<protein>
    <submittedName>
        <fullName evidence="10">Glycosyltransferase family 39 protein</fullName>
        <ecNumber evidence="10">2.4.-.-</ecNumber>
    </submittedName>
</protein>
<keyword evidence="2" id="KW-1003">Cell membrane</keyword>
<keyword evidence="3 10" id="KW-0328">Glycosyltransferase</keyword>
<evidence type="ECO:0000256" key="8">
    <source>
        <dbReference type="SAM" id="Phobius"/>
    </source>
</evidence>
<feature type="transmembrane region" description="Helical" evidence="8">
    <location>
        <begin position="20"/>
        <end position="42"/>
    </location>
</feature>
<keyword evidence="6 8" id="KW-1133">Transmembrane helix</keyword>
<feature type="transmembrane region" description="Helical" evidence="8">
    <location>
        <begin position="249"/>
        <end position="273"/>
    </location>
</feature>
<feature type="transmembrane region" description="Helical" evidence="8">
    <location>
        <begin position="304"/>
        <end position="325"/>
    </location>
</feature>
<sequence length="499" mass="53238">MTTTPQITRTDRESPVPRFALRPVGAVALAATAVLLAVSPWYGYHRDELYFRLLGQRPQLGYFDTPPLTPLVARISTALFGDTVTALRVVPALLTGVLVVLVACVARELGGGRAAQIMAAAGIATGLFPLVAGHTLLTLTFDLPLWTAAILFILRAIRRGDGRWWLAVGAAAGVAAYNRQLIVLLLAGVGAGILLAGPRRVLRDPRLWLGALLALAIAAPNVVYQITHDWPQAQMAAALEIGKGDNNRIMFVPLQLVLVSWPPLVPVMVAGWIRLWRDRAVRSLAIAYPLCCAVVLYTGGRPDYVVGLLFLLFAAGCAPTLEWAAGRPRRRVLVTAAVALGAVSNVVFALPVIPAQSLRGTPVALANEVARESVGWPGFAAQVAAVVRALPADDRARAILLPANYGEAGALDRWAGEYALPPVHSPHNELYWWGPPPETARVAVVVGAPSSFLTGRFARCDQVASVDGMAGEEQGVPITVCRDPATSWAALWPGLRHYS</sequence>
<evidence type="ECO:0000256" key="4">
    <source>
        <dbReference type="ARBA" id="ARBA00022679"/>
    </source>
</evidence>
<dbReference type="EMBL" id="JBIASD010000011">
    <property type="protein sequence ID" value="MFF3667656.1"/>
    <property type="molecule type" value="Genomic_DNA"/>
</dbReference>
<keyword evidence="11" id="KW-1185">Reference proteome</keyword>
<evidence type="ECO:0000313" key="11">
    <source>
        <dbReference type="Proteomes" id="UP001602013"/>
    </source>
</evidence>
<dbReference type="GO" id="GO:0016757">
    <property type="term" value="F:glycosyltransferase activity"/>
    <property type="evidence" value="ECO:0007669"/>
    <property type="project" value="UniProtKB-KW"/>
</dbReference>
<organism evidence="10 11">
    <name type="scientific">Microtetraspora malaysiensis</name>
    <dbReference type="NCBI Taxonomy" id="161358"/>
    <lineage>
        <taxon>Bacteria</taxon>
        <taxon>Bacillati</taxon>
        <taxon>Actinomycetota</taxon>
        <taxon>Actinomycetes</taxon>
        <taxon>Streptosporangiales</taxon>
        <taxon>Streptosporangiaceae</taxon>
        <taxon>Microtetraspora</taxon>
    </lineage>
</organism>
<dbReference type="InterPro" id="IPR038731">
    <property type="entry name" value="RgtA/B/C-like"/>
</dbReference>
<gene>
    <name evidence="10" type="ORF">ACFYXI_18830</name>
</gene>
<keyword evidence="4 10" id="KW-0808">Transferase</keyword>
<dbReference type="InterPro" id="IPR050297">
    <property type="entry name" value="LipidA_mod_glycosyltrf_83"/>
</dbReference>
<dbReference type="RefSeq" id="WP_387412724.1">
    <property type="nucleotide sequence ID" value="NZ_JBIASD010000011.1"/>
</dbReference>
<comment type="caution">
    <text evidence="10">The sequence shown here is derived from an EMBL/GenBank/DDBJ whole genome shotgun (WGS) entry which is preliminary data.</text>
</comment>
<dbReference type="PANTHER" id="PTHR33908:SF11">
    <property type="entry name" value="MEMBRANE PROTEIN"/>
    <property type="match status" value="1"/>
</dbReference>
<evidence type="ECO:0000256" key="2">
    <source>
        <dbReference type="ARBA" id="ARBA00022475"/>
    </source>
</evidence>
<feature type="transmembrane region" description="Helical" evidence="8">
    <location>
        <begin position="332"/>
        <end position="353"/>
    </location>
</feature>
<feature type="transmembrane region" description="Helical" evidence="8">
    <location>
        <begin position="164"/>
        <end position="195"/>
    </location>
</feature>
<evidence type="ECO:0000313" key="10">
    <source>
        <dbReference type="EMBL" id="MFF3667656.1"/>
    </source>
</evidence>
<evidence type="ECO:0000256" key="7">
    <source>
        <dbReference type="ARBA" id="ARBA00023136"/>
    </source>
</evidence>
<evidence type="ECO:0000256" key="1">
    <source>
        <dbReference type="ARBA" id="ARBA00004651"/>
    </source>
</evidence>
<evidence type="ECO:0000256" key="6">
    <source>
        <dbReference type="ARBA" id="ARBA00022989"/>
    </source>
</evidence>